<accession>A0A5J5AE98</accession>
<dbReference type="InterPro" id="IPR012946">
    <property type="entry name" value="X8"/>
</dbReference>
<dbReference type="GO" id="GO:0009506">
    <property type="term" value="C:plasmodesma"/>
    <property type="evidence" value="ECO:0007669"/>
    <property type="project" value="UniProtKB-ARBA"/>
</dbReference>
<protein>
    <recommendedName>
        <fullName evidence="3">X8 domain-containing protein</fullName>
    </recommendedName>
</protein>
<reference evidence="4 5" key="1">
    <citation type="submission" date="2019-09" db="EMBL/GenBank/DDBJ databases">
        <title>A chromosome-level genome assembly of the Chinese tupelo Nyssa sinensis.</title>
        <authorList>
            <person name="Yang X."/>
            <person name="Kang M."/>
            <person name="Yang Y."/>
            <person name="Xiong H."/>
            <person name="Wang M."/>
            <person name="Zhang Z."/>
            <person name="Wang Z."/>
            <person name="Wu H."/>
            <person name="Ma T."/>
            <person name="Liu J."/>
            <person name="Xi Z."/>
        </authorList>
    </citation>
    <scope>NUCLEOTIDE SEQUENCE [LARGE SCALE GENOMIC DNA]</scope>
    <source>
        <strain evidence="4">J267</strain>
        <tissue evidence="4">Leaf</tissue>
    </source>
</reference>
<feature type="domain" description="X8" evidence="3">
    <location>
        <begin position="21"/>
        <end position="107"/>
    </location>
</feature>
<evidence type="ECO:0000259" key="3">
    <source>
        <dbReference type="SMART" id="SM00768"/>
    </source>
</evidence>
<dbReference type="InterPro" id="IPR044788">
    <property type="entry name" value="X8_dom_prot"/>
</dbReference>
<feature type="chain" id="PRO_5023919941" description="X8 domain-containing protein" evidence="2">
    <location>
        <begin position="21"/>
        <end position="225"/>
    </location>
</feature>
<feature type="signal peptide" evidence="2">
    <location>
        <begin position="1"/>
        <end position="20"/>
    </location>
</feature>
<keyword evidence="5" id="KW-1185">Reference proteome</keyword>
<dbReference type="Proteomes" id="UP000325577">
    <property type="component" value="Linkage Group LG20"/>
</dbReference>
<dbReference type="OrthoDB" id="1930814at2759"/>
<proteinExistence type="predicted"/>
<dbReference type="SMART" id="SM00768">
    <property type="entry name" value="X8"/>
    <property type="match status" value="1"/>
</dbReference>
<dbReference type="Gene3D" id="1.20.58.1040">
    <property type="match status" value="1"/>
</dbReference>
<evidence type="ECO:0000313" key="4">
    <source>
        <dbReference type="EMBL" id="KAA8529355.1"/>
    </source>
</evidence>
<dbReference type="PANTHER" id="PTHR31044:SF60">
    <property type="entry name" value="PLASMODESMATA CALLOSE-BINDING PROTEIN 4"/>
    <property type="match status" value="1"/>
</dbReference>
<dbReference type="PANTHER" id="PTHR31044">
    <property type="entry name" value="BETA-1,3 GLUCANASE"/>
    <property type="match status" value="1"/>
</dbReference>
<keyword evidence="1 2" id="KW-0732">Signal</keyword>
<dbReference type="EMBL" id="CM018044">
    <property type="protein sequence ID" value="KAA8529355.1"/>
    <property type="molecule type" value="Genomic_DNA"/>
</dbReference>
<evidence type="ECO:0000313" key="5">
    <source>
        <dbReference type="Proteomes" id="UP000325577"/>
    </source>
</evidence>
<evidence type="ECO:0000256" key="2">
    <source>
        <dbReference type="SAM" id="SignalP"/>
    </source>
</evidence>
<gene>
    <name evidence="4" type="ORF">F0562_033846</name>
</gene>
<dbReference type="AlphaFoldDB" id="A0A5J5AE98"/>
<sequence length="225" mass="25547">MAVFAVCLVLLFAMAGHSNAIYCLCKDGVSDPLLQKNIDYACGSGADCSAILQNGGCYNPNTIRDHCNYAVNSYFQRRGQASGSCDFAGTATVSQTLTSTLPSTCIYPFKCQLHHHPINHHSINNPTINHHSINHHSINNPTINHHSINHNSNHRRHTGNYYPRQFNSLNFWLSSNRNWHHQHRQQWQCDSPSKHTLVFHLHPNPFVSRPHVLEGLKKSRGKRWL</sequence>
<dbReference type="Pfam" id="PF07983">
    <property type="entry name" value="X8"/>
    <property type="match status" value="1"/>
</dbReference>
<name>A0A5J5AE98_9ASTE</name>
<organism evidence="4 5">
    <name type="scientific">Nyssa sinensis</name>
    <dbReference type="NCBI Taxonomy" id="561372"/>
    <lineage>
        <taxon>Eukaryota</taxon>
        <taxon>Viridiplantae</taxon>
        <taxon>Streptophyta</taxon>
        <taxon>Embryophyta</taxon>
        <taxon>Tracheophyta</taxon>
        <taxon>Spermatophyta</taxon>
        <taxon>Magnoliopsida</taxon>
        <taxon>eudicotyledons</taxon>
        <taxon>Gunneridae</taxon>
        <taxon>Pentapetalae</taxon>
        <taxon>asterids</taxon>
        <taxon>Cornales</taxon>
        <taxon>Nyssaceae</taxon>
        <taxon>Nyssa</taxon>
    </lineage>
</organism>
<evidence type="ECO:0000256" key="1">
    <source>
        <dbReference type="ARBA" id="ARBA00022729"/>
    </source>
</evidence>